<keyword evidence="6" id="KW-0712">Selenocysteine</keyword>
<comment type="similarity">
    <text evidence="1 13">Belongs to the class-I pyridine nucleotide-disulfide oxidoreductase family.</text>
</comment>
<feature type="disulfide bond" description="Redox-active" evidence="12">
    <location>
        <begin position="62"/>
        <end position="67"/>
    </location>
</feature>
<dbReference type="PANTHER" id="PTHR42737">
    <property type="entry name" value="GLUTATHIONE REDUCTASE"/>
    <property type="match status" value="1"/>
</dbReference>
<evidence type="ECO:0000313" key="17">
    <source>
        <dbReference type="Proteomes" id="UP000006906"/>
    </source>
</evidence>
<dbReference type="Gene3D" id="3.30.390.30">
    <property type="match status" value="1"/>
</dbReference>
<feature type="domain" description="FAD/NAD(P)-binding" evidence="15">
    <location>
        <begin position="16"/>
        <end position="348"/>
    </location>
</feature>
<keyword evidence="11" id="KW-0547">Nucleotide-binding</keyword>
<dbReference type="GO" id="GO:0005737">
    <property type="term" value="C:cytoplasm"/>
    <property type="evidence" value="ECO:0000318"/>
    <property type="project" value="GO_Central"/>
</dbReference>
<proteinExistence type="inferred from homology"/>
<reference evidence="16 17" key="1">
    <citation type="journal article" date="2007" name="Science">
        <title>The Chlamydomonas genome reveals the evolution of key animal and plant functions.</title>
        <authorList>
            <person name="Merchant S.S."/>
            <person name="Prochnik S.E."/>
            <person name="Vallon O."/>
            <person name="Harris E.H."/>
            <person name="Karpowicz S.J."/>
            <person name="Witman G.B."/>
            <person name="Terry A."/>
            <person name="Salamov A."/>
            <person name="Fritz-Laylin L.K."/>
            <person name="Marechal-Drouard L."/>
            <person name="Marshall W.F."/>
            <person name="Qu L.H."/>
            <person name="Nelson D.R."/>
            <person name="Sanderfoot A.A."/>
            <person name="Spalding M.H."/>
            <person name="Kapitonov V.V."/>
            <person name="Ren Q."/>
            <person name="Ferris P."/>
            <person name="Lindquist E."/>
            <person name="Shapiro H."/>
            <person name="Lucas S.M."/>
            <person name="Grimwood J."/>
            <person name="Schmutz J."/>
            <person name="Cardol P."/>
            <person name="Cerutti H."/>
            <person name="Chanfreau G."/>
            <person name="Chen C.L."/>
            <person name="Cognat V."/>
            <person name="Croft M.T."/>
            <person name="Dent R."/>
            <person name="Dutcher S."/>
            <person name="Fernandez E."/>
            <person name="Fukuzawa H."/>
            <person name="Gonzalez-Ballester D."/>
            <person name="Gonzalez-Halphen D."/>
            <person name="Hallmann A."/>
            <person name="Hanikenne M."/>
            <person name="Hippler M."/>
            <person name="Inwood W."/>
            <person name="Jabbari K."/>
            <person name="Kalanon M."/>
            <person name="Kuras R."/>
            <person name="Lefebvre P.A."/>
            <person name="Lemaire S.D."/>
            <person name="Lobanov A.V."/>
            <person name="Lohr M."/>
            <person name="Manuell A."/>
            <person name="Meier I."/>
            <person name="Mets L."/>
            <person name="Mittag M."/>
            <person name="Mittelmeier T."/>
            <person name="Moroney J.V."/>
            <person name="Moseley J."/>
            <person name="Napoli C."/>
            <person name="Nedelcu A.M."/>
            <person name="Niyogi K."/>
            <person name="Novoselov S.V."/>
            <person name="Paulsen I.T."/>
            <person name="Pazour G."/>
            <person name="Purton S."/>
            <person name="Ral J.P."/>
            <person name="Riano-Pachon D.M."/>
            <person name="Riekhof W."/>
            <person name="Rymarquis L."/>
            <person name="Schroda M."/>
            <person name="Stern D."/>
            <person name="Umen J."/>
            <person name="Willows R."/>
            <person name="Wilson N."/>
            <person name="Zimmer S.L."/>
            <person name="Allmer J."/>
            <person name="Balk J."/>
            <person name="Bisova K."/>
            <person name="Chen C.J."/>
            <person name="Elias M."/>
            <person name="Gendler K."/>
            <person name="Hauser C."/>
            <person name="Lamb M.R."/>
            <person name="Ledford H."/>
            <person name="Long J.C."/>
            <person name="Minagawa J."/>
            <person name="Page M.D."/>
            <person name="Pan J."/>
            <person name="Pootakham W."/>
            <person name="Roje S."/>
            <person name="Rose A."/>
            <person name="Stahlberg E."/>
            <person name="Terauchi A.M."/>
            <person name="Yang P."/>
            <person name="Ball S."/>
            <person name="Bowler C."/>
            <person name="Dieckmann C.L."/>
            <person name="Gladyshev V.N."/>
            <person name="Green P."/>
            <person name="Jorgensen R."/>
            <person name="Mayfield S."/>
            <person name="Mueller-Roeber B."/>
            <person name="Rajamani S."/>
            <person name="Sayre R.T."/>
            <person name="Brokstein P."/>
            <person name="Dubchak I."/>
            <person name="Goodstein D."/>
            <person name="Hornick L."/>
            <person name="Huang Y.W."/>
            <person name="Jhaveri J."/>
            <person name="Luo Y."/>
            <person name="Martinez D."/>
            <person name="Ngau W.C."/>
            <person name="Otillar B."/>
            <person name="Poliakov A."/>
            <person name="Porter A."/>
            <person name="Szajkowski L."/>
            <person name="Werner G."/>
            <person name="Zhou K."/>
            <person name="Grigoriev I.V."/>
            <person name="Rokhsar D.S."/>
            <person name="Grossman A.R."/>
        </authorList>
    </citation>
    <scope>NUCLEOTIDE SEQUENCE [LARGE SCALE GENOMIC DNA]</scope>
    <source>
        <strain evidence="17">CC-503</strain>
    </source>
</reference>
<dbReference type="GO" id="GO:0004791">
    <property type="term" value="F:thioredoxin-disulfide reductase (NADPH) activity"/>
    <property type="evidence" value="ECO:0000318"/>
    <property type="project" value="GO_Central"/>
</dbReference>
<keyword evidence="11" id="KW-0520">NAD</keyword>
<feature type="binding site" evidence="11">
    <location>
        <position position="71"/>
    </location>
    <ligand>
        <name>FAD</name>
        <dbReference type="ChEBI" id="CHEBI:57692"/>
    </ligand>
</feature>
<dbReference type="AlphaFoldDB" id="A0A2K3DH08"/>
<dbReference type="Gene3D" id="3.50.50.60">
    <property type="entry name" value="FAD/NAD(P)-binding domain"/>
    <property type="match status" value="2"/>
</dbReference>
<evidence type="ECO:0000256" key="5">
    <source>
        <dbReference type="ARBA" id="ARBA00022857"/>
    </source>
</evidence>
<accession>A0A2K3DH08</accession>
<evidence type="ECO:0000256" key="4">
    <source>
        <dbReference type="ARBA" id="ARBA00022827"/>
    </source>
</evidence>
<dbReference type="InterPro" id="IPR023753">
    <property type="entry name" value="FAD/NAD-binding_dom"/>
</dbReference>
<dbReference type="Gramene" id="PNW79830">
    <property type="protein sequence ID" value="PNW79830"/>
    <property type="gene ID" value="CHLRE_08g368400v5"/>
</dbReference>
<evidence type="ECO:0000256" key="1">
    <source>
        <dbReference type="ARBA" id="ARBA00007532"/>
    </source>
</evidence>
<dbReference type="SUPFAM" id="SSF55424">
    <property type="entry name" value="FAD/NAD-linked reductases, dimerisation (C-terminal) domain"/>
    <property type="match status" value="1"/>
</dbReference>
<evidence type="ECO:0000256" key="8">
    <source>
        <dbReference type="ARBA" id="ARBA00023157"/>
    </source>
</evidence>
<dbReference type="PRINTS" id="PR00411">
    <property type="entry name" value="PNDRDTASEI"/>
</dbReference>
<dbReference type="FunFam" id="3.30.390.30:FF:000004">
    <property type="entry name" value="Thioredoxin reductase 1, cytoplasmic"/>
    <property type="match status" value="1"/>
</dbReference>
<protein>
    <recommendedName>
        <fullName evidence="2">thioredoxin-disulfide reductase (NADPH)</fullName>
        <ecNumber evidence="2">1.8.1.9</ecNumber>
    </recommendedName>
</protein>
<evidence type="ECO:0000256" key="10">
    <source>
        <dbReference type="PIRSR" id="PIRSR000350-2"/>
    </source>
</evidence>
<name>A0A2K3DH08_CHLRE</name>
<comment type="cofactor">
    <cofactor evidence="11">
        <name>FAD</name>
        <dbReference type="ChEBI" id="CHEBI:57692"/>
    </cofactor>
    <text evidence="11">Binds 1 FAD per subunit.</text>
</comment>
<keyword evidence="5" id="KW-0521">NADP</keyword>
<dbReference type="PaxDb" id="3055-EDP01021"/>
<dbReference type="FunFam" id="3.50.50.60:FF:000190">
    <property type="entry name" value="Thioredoxin reductase"/>
    <property type="match status" value="1"/>
</dbReference>
<dbReference type="InParanoid" id="A0A2K3DH08"/>
<evidence type="ECO:0000259" key="14">
    <source>
        <dbReference type="Pfam" id="PF02852"/>
    </source>
</evidence>
<dbReference type="InterPro" id="IPR036188">
    <property type="entry name" value="FAD/NAD-bd_sf"/>
</dbReference>
<evidence type="ECO:0000259" key="15">
    <source>
        <dbReference type="Pfam" id="PF07992"/>
    </source>
</evidence>
<feature type="active site" description="Proton acceptor" evidence="10">
    <location>
        <position position="478"/>
    </location>
</feature>
<dbReference type="EMBL" id="CM008969">
    <property type="protein sequence ID" value="PNW79830.1"/>
    <property type="molecule type" value="Genomic_DNA"/>
</dbReference>
<evidence type="ECO:0000256" key="2">
    <source>
        <dbReference type="ARBA" id="ARBA00012610"/>
    </source>
</evidence>
<dbReference type="GO" id="GO:0050660">
    <property type="term" value="F:flavin adenine dinucleotide binding"/>
    <property type="evidence" value="ECO:0007669"/>
    <property type="project" value="InterPro"/>
</dbReference>
<evidence type="ECO:0000256" key="12">
    <source>
        <dbReference type="PIRSR" id="PIRSR000350-4"/>
    </source>
</evidence>
<feature type="domain" description="Pyridine nucleotide-disulphide oxidoreductase dimerisation" evidence="14">
    <location>
        <begin position="368"/>
        <end position="486"/>
    </location>
</feature>
<feature type="binding site" evidence="11">
    <location>
        <position position="291"/>
    </location>
    <ligand>
        <name>NAD(+)</name>
        <dbReference type="ChEBI" id="CHEBI:57540"/>
    </ligand>
</feature>
<dbReference type="Proteomes" id="UP000006906">
    <property type="component" value="Chromosome 8"/>
</dbReference>
<gene>
    <name evidence="16" type="ORF">CHLRE_08g368400v5</name>
</gene>
<keyword evidence="9 13" id="KW-0676">Redox-active center</keyword>
<dbReference type="PRINTS" id="PR00368">
    <property type="entry name" value="FADPNR"/>
</dbReference>
<dbReference type="PIRSF" id="PIRSF000350">
    <property type="entry name" value="Mercury_reductase_MerA"/>
    <property type="match status" value="1"/>
</dbReference>
<evidence type="ECO:0000256" key="7">
    <source>
        <dbReference type="ARBA" id="ARBA00023002"/>
    </source>
</evidence>
<sequence>MAAAGAPAEGASAYEYDLVVIGGGSGGLACAKEAAKLGKKVCLLDYVVPSPAGTSWGLGGTCVNVGCIPKKLMHNAGLLGEGFSDARGYGWKLPEKIEMNWEDLVMGVQNHIGSLNWGYRVALREASVKYLNAKGSFVDAHTVEAVERNGTKHTLTAERVVIAVGGRPKYLGVPGDKELCITSDDIFSRATPPGKTLVVGASYIALECAGFLRALGYEVAVMARSIFLRGFDQEIAELIGKDMERRGVRMIKPAVPTAFERDGEQIKCTFKNLDFGVEMSESFDTVLLAVGRDACTFDLGLEKVGVTYDKSSGKIPVTAEQTNVPSIYAIGDVLESRQELTPVAIKAGIRLARRLYAGATLQMDYDAVPTTVFTPLEYGCVGYSEEAATVKYGADNIEVYVSYLKPLEWTMNHEEHNGEPVRADNSVFVKLITNTADNERVVGAHYLGPNAGEIIQGVAVAVKANATKADFDDCIGIHPTVAEEFTILEVTKRSGKSALKKGC</sequence>
<evidence type="ECO:0000256" key="6">
    <source>
        <dbReference type="ARBA" id="ARBA00022933"/>
    </source>
</evidence>
<keyword evidence="3 13" id="KW-0285">Flavoprotein</keyword>
<evidence type="ECO:0000313" key="16">
    <source>
        <dbReference type="EMBL" id="PNW79830.1"/>
    </source>
</evidence>
<dbReference type="InterPro" id="IPR006338">
    <property type="entry name" value="Thioredoxin/glutathione_Rdtase"/>
</dbReference>
<dbReference type="OMA" id="MPTKYDL"/>
<dbReference type="InterPro" id="IPR046952">
    <property type="entry name" value="GSHR/TRXR-like"/>
</dbReference>
<keyword evidence="8" id="KW-1015">Disulfide bond</keyword>
<dbReference type="InterPro" id="IPR012999">
    <property type="entry name" value="Pyr_OxRdtase_I_AS"/>
</dbReference>
<dbReference type="InterPro" id="IPR004099">
    <property type="entry name" value="Pyr_nucl-diS_OxRdtase_dimer"/>
</dbReference>
<dbReference type="STRING" id="3055.A0A2K3DH08"/>
<feature type="binding site" evidence="11">
    <location>
        <position position="135"/>
    </location>
    <ligand>
        <name>FAD</name>
        <dbReference type="ChEBI" id="CHEBI:57692"/>
    </ligand>
</feature>
<dbReference type="PROSITE" id="PS00076">
    <property type="entry name" value="PYRIDINE_REDOX_1"/>
    <property type="match status" value="1"/>
</dbReference>
<dbReference type="Pfam" id="PF07992">
    <property type="entry name" value="Pyr_redox_2"/>
    <property type="match status" value="1"/>
</dbReference>
<keyword evidence="7 13" id="KW-0560">Oxidoreductase</keyword>
<keyword evidence="17" id="KW-1185">Reference proteome</keyword>
<dbReference type="PANTHER" id="PTHR42737:SF8">
    <property type="entry name" value="THIOREDOXIN-DISULFIDE REDUCTASE"/>
    <property type="match status" value="1"/>
</dbReference>
<keyword evidence="4 11" id="KW-0274">FAD</keyword>
<dbReference type="Pfam" id="PF02852">
    <property type="entry name" value="Pyr_redox_dim"/>
    <property type="match status" value="1"/>
</dbReference>
<dbReference type="OrthoDB" id="5956163at2759"/>
<dbReference type="InterPro" id="IPR001100">
    <property type="entry name" value="Pyr_nuc-diS_OxRdtase"/>
</dbReference>
<evidence type="ECO:0000256" key="3">
    <source>
        <dbReference type="ARBA" id="ARBA00022630"/>
    </source>
</evidence>
<dbReference type="KEGG" id="cre:CHLRE_08g368400v5"/>
<feature type="binding site" evidence="11">
    <location>
        <begin position="200"/>
        <end position="207"/>
    </location>
    <ligand>
        <name>NAD(+)</name>
        <dbReference type="ChEBI" id="CHEBI:57540"/>
    </ligand>
</feature>
<dbReference type="InterPro" id="IPR016156">
    <property type="entry name" value="FAD/NAD-linked_Rdtase_dimer_sf"/>
</dbReference>
<evidence type="ECO:0000256" key="13">
    <source>
        <dbReference type="RuleBase" id="RU003691"/>
    </source>
</evidence>
<dbReference type="ExpressionAtlas" id="A0A2K3DH08">
    <property type="expression patterns" value="baseline and differential"/>
</dbReference>
<feature type="binding site" evidence="11">
    <location>
        <position position="332"/>
    </location>
    <ligand>
        <name>FAD</name>
        <dbReference type="ChEBI" id="CHEBI:57692"/>
    </ligand>
</feature>
<dbReference type="GeneID" id="5721705"/>
<evidence type="ECO:0000256" key="9">
    <source>
        <dbReference type="ARBA" id="ARBA00023284"/>
    </source>
</evidence>
<dbReference type="EC" id="1.8.1.9" evidence="2"/>
<dbReference type="GO" id="GO:0045454">
    <property type="term" value="P:cell redox homeostasis"/>
    <property type="evidence" value="ECO:0000318"/>
    <property type="project" value="GO_Central"/>
</dbReference>
<evidence type="ECO:0000256" key="11">
    <source>
        <dbReference type="PIRSR" id="PIRSR000350-3"/>
    </source>
</evidence>
<organism evidence="16 17">
    <name type="scientific">Chlamydomonas reinhardtii</name>
    <name type="common">Chlamydomonas smithii</name>
    <dbReference type="NCBI Taxonomy" id="3055"/>
    <lineage>
        <taxon>Eukaryota</taxon>
        <taxon>Viridiplantae</taxon>
        <taxon>Chlorophyta</taxon>
        <taxon>core chlorophytes</taxon>
        <taxon>Chlorophyceae</taxon>
        <taxon>CS clade</taxon>
        <taxon>Chlamydomonadales</taxon>
        <taxon>Chlamydomonadaceae</taxon>
        <taxon>Chlamydomonas</taxon>
    </lineage>
</organism>
<dbReference type="RefSeq" id="XP_001696072.2">
    <property type="nucleotide sequence ID" value="XM_001696020.2"/>
</dbReference>
<dbReference type="SUPFAM" id="SSF51905">
    <property type="entry name" value="FAD/NAD(P)-binding domain"/>
    <property type="match status" value="1"/>
</dbReference>
<dbReference type="NCBIfam" id="TIGR01438">
    <property type="entry name" value="TGR"/>
    <property type="match status" value="1"/>
</dbReference>